<dbReference type="GO" id="GO:0003677">
    <property type="term" value="F:DNA binding"/>
    <property type="evidence" value="ECO:0007669"/>
    <property type="project" value="UniProtKB-KW"/>
</dbReference>
<evidence type="ECO:0000259" key="9">
    <source>
        <dbReference type="PROSITE" id="PS50949"/>
    </source>
</evidence>
<dbReference type="eggNOG" id="COG1012">
    <property type="taxonomic scope" value="Bacteria"/>
</dbReference>
<keyword evidence="5" id="KW-0238">DNA-binding</keyword>
<dbReference type="InterPro" id="IPR036390">
    <property type="entry name" value="WH_DNA-bd_sf"/>
</dbReference>
<dbReference type="InterPro" id="IPR011985">
    <property type="entry name" value="DH_HpaE"/>
</dbReference>
<evidence type="ECO:0000256" key="4">
    <source>
        <dbReference type="ARBA" id="ARBA00023027"/>
    </source>
</evidence>
<dbReference type="PROSITE" id="PS00687">
    <property type="entry name" value="ALDEHYDE_DEHYDR_GLU"/>
    <property type="match status" value="1"/>
</dbReference>
<reference evidence="10 11" key="1">
    <citation type="submission" date="2012-08" db="EMBL/GenBank/DDBJ databases">
        <title>Whole genome shotgun sequence of Gordonia rhizosphera NBRC 16068.</title>
        <authorList>
            <person name="Takarada H."/>
            <person name="Isaki S."/>
            <person name="Hosoyama A."/>
            <person name="Tsuchikane K."/>
            <person name="Katsumata H."/>
            <person name="Baba S."/>
            <person name="Ohji S."/>
            <person name="Yamazaki S."/>
            <person name="Fujita N."/>
        </authorList>
    </citation>
    <scope>NUCLEOTIDE SEQUENCE [LARGE SCALE GENOMIC DNA]</scope>
    <source>
        <strain evidence="10 11">NBRC 16068</strain>
    </source>
</reference>
<evidence type="ECO:0000313" key="11">
    <source>
        <dbReference type="Proteomes" id="UP000008363"/>
    </source>
</evidence>
<dbReference type="Gene3D" id="3.40.309.10">
    <property type="entry name" value="Aldehyde Dehydrogenase, Chain A, domain 2"/>
    <property type="match status" value="1"/>
</dbReference>
<dbReference type="Pfam" id="PF07729">
    <property type="entry name" value="FCD"/>
    <property type="match status" value="1"/>
</dbReference>
<keyword evidence="6" id="KW-0804">Transcription</keyword>
<sequence length="759" mass="83313">MAPPSLSDDVTNQQPTQSKSQIAYHWIKERISRQEYSPGYRLVLSTIAKSLDMSVVPVREAIRQLEAEGLVTFERNVGAQVSMVDDSLYRHSMQALSILEGAATALAARRLTEEDLRKARDINERMIASLDHFDPSLFTALNQEFHATLFTRCINPRMVTLVESEWARLGHLRASTFSFVPGRAQESVREHENIVRLIEIGAPLGEIEKVARRHRAATLDAYMVHEHPDETLGLPAYRPSEHLTTSRPSRNGVTMTNTVSTAATRHVPADLPTRIQHYIGGKFVDSIDGDTFDVLDPVSNETYVQAAAGKKADIDLAVAAATKAFTDGPWPKMLPRERSRILHRIADIVESRDARLAELESFDSGLPITQALGQARRAAENFRFFADLIVAQADDTYKVPGRQINYVNRKPIGVAGLITPWNTPFMLESWKLGPALATGNTVVLKPAEFTPLSASLWAGIFEEAGLPEGVFNLVNGLGEDAGDALVKHPDVPLISFTGESRTGQIIFGNAAPFLKGLSMELGGKSPAVVFADADLDAAIDATIFGVFSLNGERCTAGSRILVERPVYDEFVERYAAQAKRVVVGYPHEKNTEVGALVHPEHYEKVMSYVEIGKTEGRLVAGGGRPEGFETGNFVAPTVFADVKPDARIFQEEIFGPVVAITPFDTDEEALELANGVKYGLAAYIWTNDLKRAHNFSQAVEAGMVWLNSNNVRDLRTPFGGVKASGLGHEGGYRSIDFYTDQQAVHITLGKVHNPTFGKQ</sequence>
<dbReference type="PANTHER" id="PTHR43720">
    <property type="entry name" value="2-AMINOMUCONIC SEMIALDEHYDE DEHYDROGENASE"/>
    <property type="match status" value="1"/>
</dbReference>
<dbReference type="InterPro" id="IPR008920">
    <property type="entry name" value="TF_FadR/GntR_C"/>
</dbReference>
<evidence type="ECO:0000256" key="3">
    <source>
        <dbReference type="ARBA" id="ARBA00023015"/>
    </source>
</evidence>
<dbReference type="SUPFAM" id="SSF46785">
    <property type="entry name" value="Winged helix' DNA-binding domain"/>
    <property type="match status" value="1"/>
</dbReference>
<keyword evidence="3" id="KW-0805">Transcription regulation</keyword>
<dbReference type="FunFam" id="3.40.605.10:FF:000007">
    <property type="entry name" value="NAD/NADP-dependent betaine aldehyde dehydrogenase"/>
    <property type="match status" value="1"/>
</dbReference>
<dbReference type="OrthoDB" id="6882680at2"/>
<dbReference type="InterPro" id="IPR016161">
    <property type="entry name" value="Ald_DH/histidinol_DH"/>
</dbReference>
<dbReference type="PANTHER" id="PTHR43720:SF2">
    <property type="entry name" value="2-AMINOMUCONIC SEMIALDEHYDE DEHYDROGENASE"/>
    <property type="match status" value="1"/>
</dbReference>
<dbReference type="Proteomes" id="UP000008363">
    <property type="component" value="Unassembled WGS sequence"/>
</dbReference>
<protein>
    <submittedName>
        <fullName evidence="10">Putative 5-carboxymethyl-2-hydroxymuconate semialdehyde dehydrogenase</fullName>
    </submittedName>
</protein>
<dbReference type="NCBIfam" id="TIGR02299">
    <property type="entry name" value="HpaE"/>
    <property type="match status" value="1"/>
</dbReference>
<feature type="active site" evidence="7">
    <location>
        <position position="520"/>
    </location>
</feature>
<organism evidence="10 11">
    <name type="scientific">Gordonia rhizosphera NBRC 16068</name>
    <dbReference type="NCBI Taxonomy" id="1108045"/>
    <lineage>
        <taxon>Bacteria</taxon>
        <taxon>Bacillati</taxon>
        <taxon>Actinomycetota</taxon>
        <taxon>Actinomycetes</taxon>
        <taxon>Mycobacteriales</taxon>
        <taxon>Gordoniaceae</taxon>
        <taxon>Gordonia</taxon>
    </lineage>
</organism>
<dbReference type="eggNOG" id="COG1802">
    <property type="taxonomic scope" value="Bacteria"/>
</dbReference>
<dbReference type="InterPro" id="IPR036388">
    <property type="entry name" value="WH-like_DNA-bd_sf"/>
</dbReference>
<dbReference type="CDD" id="cd07093">
    <property type="entry name" value="ALDH_F8_HMSADH"/>
    <property type="match status" value="1"/>
</dbReference>
<dbReference type="AlphaFoldDB" id="K6WGL2"/>
<dbReference type="SMART" id="SM00345">
    <property type="entry name" value="HTH_GNTR"/>
    <property type="match status" value="1"/>
</dbReference>
<evidence type="ECO:0000256" key="8">
    <source>
        <dbReference type="RuleBase" id="RU003345"/>
    </source>
</evidence>
<evidence type="ECO:0000256" key="7">
    <source>
        <dbReference type="PROSITE-ProRule" id="PRU10007"/>
    </source>
</evidence>
<gene>
    <name evidence="10" type="ORF">GORHZ_126_00230</name>
</gene>
<keyword evidence="2 8" id="KW-0560">Oxidoreductase</keyword>
<dbReference type="InterPro" id="IPR011711">
    <property type="entry name" value="GntR_C"/>
</dbReference>
<evidence type="ECO:0000256" key="1">
    <source>
        <dbReference type="ARBA" id="ARBA00009986"/>
    </source>
</evidence>
<dbReference type="STRING" id="1108045.GORHZ_126_00230"/>
<dbReference type="InterPro" id="IPR016160">
    <property type="entry name" value="Ald_DH_CS_CYS"/>
</dbReference>
<dbReference type="SUPFAM" id="SSF48008">
    <property type="entry name" value="GntR ligand-binding domain-like"/>
    <property type="match status" value="1"/>
</dbReference>
<accession>K6WGL2</accession>
<evidence type="ECO:0000256" key="5">
    <source>
        <dbReference type="ARBA" id="ARBA00023125"/>
    </source>
</evidence>
<dbReference type="InterPro" id="IPR016163">
    <property type="entry name" value="Ald_DH_C"/>
</dbReference>
<evidence type="ECO:0000256" key="2">
    <source>
        <dbReference type="ARBA" id="ARBA00023002"/>
    </source>
</evidence>
<dbReference type="Pfam" id="PF00171">
    <property type="entry name" value="Aldedh"/>
    <property type="match status" value="1"/>
</dbReference>
<dbReference type="InterPro" id="IPR000524">
    <property type="entry name" value="Tscrpt_reg_HTH_GntR"/>
</dbReference>
<dbReference type="InterPro" id="IPR029510">
    <property type="entry name" value="Ald_DH_CS_GLU"/>
</dbReference>
<dbReference type="PROSITE" id="PS50949">
    <property type="entry name" value="HTH_GNTR"/>
    <property type="match status" value="1"/>
</dbReference>
<dbReference type="Pfam" id="PF00392">
    <property type="entry name" value="GntR"/>
    <property type="match status" value="1"/>
</dbReference>
<evidence type="ECO:0000313" key="10">
    <source>
        <dbReference type="EMBL" id="GAB91282.1"/>
    </source>
</evidence>
<dbReference type="FunFam" id="3.40.309.10:FF:000012">
    <property type="entry name" value="Betaine aldehyde dehydrogenase"/>
    <property type="match status" value="1"/>
</dbReference>
<dbReference type="Gene3D" id="1.10.10.10">
    <property type="entry name" value="Winged helix-like DNA-binding domain superfamily/Winged helix DNA-binding domain"/>
    <property type="match status" value="1"/>
</dbReference>
<dbReference type="Gene3D" id="1.20.120.530">
    <property type="entry name" value="GntR ligand-binding domain-like"/>
    <property type="match status" value="1"/>
</dbReference>
<keyword evidence="4" id="KW-0520">NAD</keyword>
<dbReference type="PROSITE" id="PS00070">
    <property type="entry name" value="ALDEHYDE_DEHYDR_CYS"/>
    <property type="match status" value="1"/>
</dbReference>
<dbReference type="GO" id="GO:0003700">
    <property type="term" value="F:DNA-binding transcription factor activity"/>
    <property type="evidence" value="ECO:0007669"/>
    <property type="project" value="InterPro"/>
</dbReference>
<dbReference type="CDD" id="cd07377">
    <property type="entry name" value="WHTH_GntR"/>
    <property type="match status" value="1"/>
</dbReference>
<dbReference type="GO" id="GO:0018480">
    <property type="term" value="F:5-carboxymethyl-2-hydroxymuconic-semialdehyde dehydrogenase activity"/>
    <property type="evidence" value="ECO:0007669"/>
    <property type="project" value="InterPro"/>
</dbReference>
<name>K6WGL2_9ACTN</name>
<dbReference type="GO" id="GO:1901023">
    <property type="term" value="P:4-hydroxyphenylacetate catabolic process"/>
    <property type="evidence" value="ECO:0007669"/>
    <property type="project" value="InterPro"/>
</dbReference>
<comment type="caution">
    <text evidence="10">The sequence shown here is derived from an EMBL/GenBank/DDBJ whole genome shotgun (WGS) entry which is preliminary data.</text>
</comment>
<evidence type="ECO:0000256" key="6">
    <source>
        <dbReference type="ARBA" id="ARBA00023163"/>
    </source>
</evidence>
<comment type="similarity">
    <text evidence="1 8">Belongs to the aldehyde dehydrogenase family.</text>
</comment>
<keyword evidence="11" id="KW-1185">Reference proteome</keyword>
<feature type="domain" description="HTH gntR-type" evidence="9">
    <location>
        <begin position="17"/>
        <end position="84"/>
    </location>
</feature>
<dbReference type="SUPFAM" id="SSF53720">
    <property type="entry name" value="ALDH-like"/>
    <property type="match status" value="1"/>
</dbReference>
<dbReference type="SMART" id="SM00895">
    <property type="entry name" value="FCD"/>
    <property type="match status" value="1"/>
</dbReference>
<dbReference type="EMBL" id="BAHC01000126">
    <property type="protein sequence ID" value="GAB91282.1"/>
    <property type="molecule type" value="Genomic_DNA"/>
</dbReference>
<proteinExistence type="inferred from homology"/>
<dbReference type="InterPro" id="IPR015590">
    <property type="entry name" value="Aldehyde_DH_dom"/>
</dbReference>
<dbReference type="Gene3D" id="3.40.605.10">
    <property type="entry name" value="Aldehyde Dehydrogenase, Chain A, domain 1"/>
    <property type="match status" value="1"/>
</dbReference>
<dbReference type="InterPro" id="IPR016162">
    <property type="entry name" value="Ald_DH_N"/>
</dbReference>